<dbReference type="AlphaFoldDB" id="A0A4Y2IJ21"/>
<proteinExistence type="predicted"/>
<evidence type="ECO:0000313" key="2">
    <source>
        <dbReference type="Proteomes" id="UP000499080"/>
    </source>
</evidence>
<protein>
    <submittedName>
        <fullName evidence="1">Uncharacterized protein</fullName>
    </submittedName>
</protein>
<gene>
    <name evidence="1" type="ORF">AVEN_226051_1</name>
</gene>
<sequence length="118" mass="13322">MESAEHVTVEFQNDTPQILTIHWDGKLLPALNIRNAKEERMAINVSFCEREQLIGVSKLQNATGKEQTHAISIALTHWCLETNVQTLCSDTTASNTSRLNGSCIILEQKLNRQKLFSR</sequence>
<dbReference type="EMBL" id="BGPR01002702">
    <property type="protein sequence ID" value="GBM77665.1"/>
    <property type="molecule type" value="Genomic_DNA"/>
</dbReference>
<comment type="caution">
    <text evidence="1">The sequence shown here is derived from an EMBL/GenBank/DDBJ whole genome shotgun (WGS) entry which is preliminary data.</text>
</comment>
<name>A0A4Y2IJ21_ARAVE</name>
<dbReference type="Proteomes" id="UP000499080">
    <property type="component" value="Unassembled WGS sequence"/>
</dbReference>
<evidence type="ECO:0000313" key="1">
    <source>
        <dbReference type="EMBL" id="GBM77665.1"/>
    </source>
</evidence>
<organism evidence="1 2">
    <name type="scientific">Araneus ventricosus</name>
    <name type="common">Orbweaver spider</name>
    <name type="synonym">Epeira ventricosa</name>
    <dbReference type="NCBI Taxonomy" id="182803"/>
    <lineage>
        <taxon>Eukaryota</taxon>
        <taxon>Metazoa</taxon>
        <taxon>Ecdysozoa</taxon>
        <taxon>Arthropoda</taxon>
        <taxon>Chelicerata</taxon>
        <taxon>Arachnida</taxon>
        <taxon>Araneae</taxon>
        <taxon>Araneomorphae</taxon>
        <taxon>Entelegynae</taxon>
        <taxon>Araneoidea</taxon>
        <taxon>Araneidae</taxon>
        <taxon>Araneus</taxon>
    </lineage>
</organism>
<keyword evidence="2" id="KW-1185">Reference proteome</keyword>
<accession>A0A4Y2IJ21</accession>
<reference evidence="1 2" key="1">
    <citation type="journal article" date="2019" name="Sci. Rep.">
        <title>Orb-weaving spider Araneus ventricosus genome elucidates the spidroin gene catalogue.</title>
        <authorList>
            <person name="Kono N."/>
            <person name="Nakamura H."/>
            <person name="Ohtoshi R."/>
            <person name="Moran D.A.P."/>
            <person name="Shinohara A."/>
            <person name="Yoshida Y."/>
            <person name="Fujiwara M."/>
            <person name="Mori M."/>
            <person name="Tomita M."/>
            <person name="Arakawa K."/>
        </authorList>
    </citation>
    <scope>NUCLEOTIDE SEQUENCE [LARGE SCALE GENOMIC DNA]</scope>
</reference>